<dbReference type="GO" id="GO:0005615">
    <property type="term" value="C:extracellular space"/>
    <property type="evidence" value="ECO:0007669"/>
    <property type="project" value="InterPro"/>
</dbReference>
<dbReference type="CDD" id="cd02043">
    <property type="entry name" value="serpinP_plants"/>
    <property type="match status" value="1"/>
</dbReference>
<dbReference type="PANTHER" id="PTHR11461">
    <property type="entry name" value="SERINE PROTEASE INHIBITOR, SERPIN"/>
    <property type="match status" value="1"/>
</dbReference>
<dbReference type="InterPro" id="IPR042178">
    <property type="entry name" value="Serpin_sf_1"/>
</dbReference>
<dbReference type="GO" id="GO:0004867">
    <property type="term" value="F:serine-type endopeptidase inhibitor activity"/>
    <property type="evidence" value="ECO:0007669"/>
    <property type="project" value="UniProtKB-KW"/>
</dbReference>
<keyword evidence="3" id="KW-0722">Serine protease inhibitor</keyword>
<reference evidence="6 7" key="1">
    <citation type="submission" date="2024-01" db="EMBL/GenBank/DDBJ databases">
        <title>Genome assemblies of Stephania.</title>
        <authorList>
            <person name="Yang L."/>
        </authorList>
    </citation>
    <scope>NUCLEOTIDE SEQUENCE [LARGE SCALE GENOMIC DNA]</scope>
    <source>
        <strain evidence="6">QJT</strain>
        <tissue evidence="6">Leaf</tissue>
    </source>
</reference>
<dbReference type="PROSITE" id="PS00284">
    <property type="entry name" value="SERPIN"/>
    <property type="match status" value="1"/>
</dbReference>
<protein>
    <recommendedName>
        <fullName evidence="5">Serpin domain-containing protein</fullName>
    </recommendedName>
</protein>
<dbReference type="InterPro" id="IPR023796">
    <property type="entry name" value="Serpin_dom"/>
</dbReference>
<dbReference type="PANTHER" id="PTHR11461:SF211">
    <property type="entry name" value="GH10112P-RELATED"/>
    <property type="match status" value="1"/>
</dbReference>
<dbReference type="AlphaFoldDB" id="A0AAP0P634"/>
<feature type="domain" description="Serpin" evidence="5">
    <location>
        <begin position="24"/>
        <end position="394"/>
    </location>
</feature>
<accession>A0AAP0P634</accession>
<evidence type="ECO:0000256" key="3">
    <source>
        <dbReference type="ARBA" id="ARBA00022900"/>
    </source>
</evidence>
<dbReference type="SMART" id="SM00093">
    <property type="entry name" value="SERPIN"/>
    <property type="match status" value="1"/>
</dbReference>
<sequence>MMTPPIISTANMNEMITHQTHLSLQLTKRLLSEEAQESNLVYSPLSIQVVLSMIAAGSSGQTLDQLLSFLGSKTSNDLNAFASELVSFVLADGSFSGGPLLSNANGLWFEKTLTIKPSFTELMHNVYKAKAKPADFQNKPDEVKNEVNSWAERETRGLIKEVLPPGSVDSFTKLILANALYFKGSWEEEFKASSTKEHGFHLLDGTSVQVPFMTSYKNQYVSAFDGFKVLGLPYEHGEDKRQFFMYIYLPNTKDGLHSLVEKLGSEPGFLDHHLPQQRVQVGEIRIPKFEIEFGFEGSNILKSLGLDLPFSGGEGAFTEMVDSSTSALRLSLFHKAFIKVDEEGTEAAAVSVGVVIPKSAIITTINFVADHPFLFLIREGMTGTVLFIGHVLNPAQST</sequence>
<dbReference type="Pfam" id="PF00079">
    <property type="entry name" value="Serpin"/>
    <property type="match status" value="1"/>
</dbReference>
<dbReference type="InterPro" id="IPR042185">
    <property type="entry name" value="Serpin_sf_2"/>
</dbReference>
<dbReference type="Gene3D" id="3.30.497.10">
    <property type="entry name" value="Antithrombin, subunit I, domain 2"/>
    <property type="match status" value="1"/>
</dbReference>
<dbReference type="InterPro" id="IPR000215">
    <property type="entry name" value="Serpin_fam"/>
</dbReference>
<evidence type="ECO:0000256" key="2">
    <source>
        <dbReference type="ARBA" id="ARBA00022690"/>
    </source>
</evidence>
<dbReference type="InterPro" id="IPR023795">
    <property type="entry name" value="Serpin_CS"/>
</dbReference>
<evidence type="ECO:0000259" key="5">
    <source>
        <dbReference type="SMART" id="SM00093"/>
    </source>
</evidence>
<evidence type="ECO:0000313" key="7">
    <source>
        <dbReference type="Proteomes" id="UP001417504"/>
    </source>
</evidence>
<dbReference type="Proteomes" id="UP001417504">
    <property type="component" value="Unassembled WGS sequence"/>
</dbReference>
<keyword evidence="2" id="KW-0646">Protease inhibitor</keyword>
<dbReference type="InterPro" id="IPR036186">
    <property type="entry name" value="Serpin_sf"/>
</dbReference>
<comment type="similarity">
    <text evidence="1 4">Belongs to the serpin family.</text>
</comment>
<comment type="caution">
    <text evidence="6">The sequence shown here is derived from an EMBL/GenBank/DDBJ whole genome shotgun (WGS) entry which is preliminary data.</text>
</comment>
<gene>
    <name evidence="6" type="ORF">Sjap_010112</name>
</gene>
<proteinExistence type="inferred from homology"/>
<evidence type="ECO:0000313" key="6">
    <source>
        <dbReference type="EMBL" id="KAK9129625.1"/>
    </source>
</evidence>
<dbReference type="SUPFAM" id="SSF56574">
    <property type="entry name" value="Serpins"/>
    <property type="match status" value="1"/>
</dbReference>
<evidence type="ECO:0000256" key="1">
    <source>
        <dbReference type="ARBA" id="ARBA00009500"/>
    </source>
</evidence>
<dbReference type="Gene3D" id="2.30.39.10">
    <property type="entry name" value="Alpha-1-antitrypsin, domain 1"/>
    <property type="match status" value="1"/>
</dbReference>
<keyword evidence="7" id="KW-1185">Reference proteome</keyword>
<dbReference type="EMBL" id="JBBNAE010000004">
    <property type="protein sequence ID" value="KAK9129625.1"/>
    <property type="molecule type" value="Genomic_DNA"/>
</dbReference>
<name>A0AAP0P634_9MAGN</name>
<organism evidence="6 7">
    <name type="scientific">Stephania japonica</name>
    <dbReference type="NCBI Taxonomy" id="461633"/>
    <lineage>
        <taxon>Eukaryota</taxon>
        <taxon>Viridiplantae</taxon>
        <taxon>Streptophyta</taxon>
        <taxon>Embryophyta</taxon>
        <taxon>Tracheophyta</taxon>
        <taxon>Spermatophyta</taxon>
        <taxon>Magnoliopsida</taxon>
        <taxon>Ranunculales</taxon>
        <taxon>Menispermaceae</taxon>
        <taxon>Menispermoideae</taxon>
        <taxon>Cissampelideae</taxon>
        <taxon>Stephania</taxon>
    </lineage>
</organism>
<dbReference type="FunFam" id="3.30.497.10:FF:000012">
    <property type="entry name" value="Predicted protein"/>
    <property type="match status" value="1"/>
</dbReference>
<evidence type="ECO:0000256" key="4">
    <source>
        <dbReference type="RuleBase" id="RU000411"/>
    </source>
</evidence>